<proteinExistence type="predicted"/>
<dbReference type="EMBL" id="CM015729">
    <property type="protein sequence ID" value="KAF3702999.1"/>
    <property type="molecule type" value="Genomic_DNA"/>
</dbReference>
<reference evidence="2" key="2">
    <citation type="submission" date="2019-02" db="EMBL/GenBank/DDBJ databases">
        <title>Opniocepnalus argus Var Kimnra genome.</title>
        <authorList>
            <person name="Zhou C."/>
            <person name="Xiao S."/>
        </authorList>
    </citation>
    <scope>NUCLEOTIDE SEQUENCE [LARGE SCALE GENOMIC DNA]</scope>
</reference>
<reference evidence="1 2" key="1">
    <citation type="submission" date="2019-02" db="EMBL/GenBank/DDBJ databases">
        <title>Opniocepnalus argus genome.</title>
        <authorList>
            <person name="Zhou C."/>
            <person name="Xiao S."/>
        </authorList>
    </citation>
    <scope>NUCLEOTIDE SEQUENCE [LARGE SCALE GENOMIC DNA]</scope>
    <source>
        <strain evidence="1">OARG1902GOOAL</strain>
        <tissue evidence="1">Muscle</tissue>
    </source>
</reference>
<protein>
    <submittedName>
        <fullName evidence="1">Uncharacterized protein</fullName>
    </submittedName>
</protein>
<name>A0A6G1QKT7_CHAAH</name>
<dbReference type="AlphaFoldDB" id="A0A6G1QKT7"/>
<sequence>MDEPTTRPKWARLHATTGSVEMARILLFSLDGVFVLKQRGIKTPGERERLGGMITAYKIVPDEIDEIKAFTS</sequence>
<evidence type="ECO:0000313" key="2">
    <source>
        <dbReference type="Proteomes" id="UP000503349"/>
    </source>
</evidence>
<organism evidence="1 2">
    <name type="scientific">Channa argus</name>
    <name type="common">Northern snakehead</name>
    <name type="synonym">Ophicephalus argus</name>
    <dbReference type="NCBI Taxonomy" id="215402"/>
    <lineage>
        <taxon>Eukaryota</taxon>
        <taxon>Metazoa</taxon>
        <taxon>Chordata</taxon>
        <taxon>Craniata</taxon>
        <taxon>Vertebrata</taxon>
        <taxon>Euteleostomi</taxon>
        <taxon>Actinopterygii</taxon>
        <taxon>Neopterygii</taxon>
        <taxon>Teleostei</taxon>
        <taxon>Neoteleostei</taxon>
        <taxon>Acanthomorphata</taxon>
        <taxon>Anabantaria</taxon>
        <taxon>Anabantiformes</taxon>
        <taxon>Channoidei</taxon>
        <taxon>Channidae</taxon>
        <taxon>Channa</taxon>
    </lineage>
</organism>
<gene>
    <name evidence="1" type="ORF">EXN66_Car018687</name>
</gene>
<evidence type="ECO:0000313" key="1">
    <source>
        <dbReference type="EMBL" id="KAF3702999.1"/>
    </source>
</evidence>
<accession>A0A6G1QKT7</accession>
<keyword evidence="2" id="KW-1185">Reference proteome</keyword>
<dbReference type="Proteomes" id="UP000503349">
    <property type="component" value="Chromosome 18"/>
</dbReference>